<evidence type="ECO:0000256" key="2">
    <source>
        <dbReference type="SAM" id="Phobius"/>
    </source>
</evidence>
<reference evidence="3" key="1">
    <citation type="journal article" date="2008" name="Nature">
        <title>The amphioxus genome and the evolution of the chordate karyotype.</title>
        <authorList>
            <consortium name="US DOE Joint Genome Institute (JGI-PGF)"/>
            <person name="Putnam N.H."/>
            <person name="Butts T."/>
            <person name="Ferrier D.E.K."/>
            <person name="Furlong R.F."/>
            <person name="Hellsten U."/>
            <person name="Kawashima T."/>
            <person name="Robinson-Rechavi M."/>
            <person name="Shoguchi E."/>
            <person name="Terry A."/>
            <person name="Yu J.-K."/>
            <person name="Benito-Gutierrez E.L."/>
            <person name="Dubchak I."/>
            <person name="Garcia-Fernandez J."/>
            <person name="Gibson-Brown J.J."/>
            <person name="Grigoriev I.V."/>
            <person name="Horton A.C."/>
            <person name="de Jong P.J."/>
            <person name="Jurka J."/>
            <person name="Kapitonov V.V."/>
            <person name="Kohara Y."/>
            <person name="Kuroki Y."/>
            <person name="Lindquist E."/>
            <person name="Lucas S."/>
            <person name="Osoegawa K."/>
            <person name="Pennacchio L.A."/>
            <person name="Salamov A.A."/>
            <person name="Satou Y."/>
            <person name="Sauka-Spengler T."/>
            <person name="Schmutz J."/>
            <person name="Shin-I T."/>
            <person name="Toyoda A."/>
            <person name="Bronner-Fraser M."/>
            <person name="Fujiyama A."/>
            <person name="Holland L.Z."/>
            <person name="Holland P.W.H."/>
            <person name="Satoh N."/>
            <person name="Rokhsar D.S."/>
        </authorList>
    </citation>
    <scope>NUCLEOTIDE SEQUENCE [LARGE SCALE GENOMIC DNA]</scope>
    <source>
        <strain evidence="3">S238N-H82</strain>
        <tissue evidence="3">Testes</tissue>
    </source>
</reference>
<evidence type="ECO:0000313" key="3">
    <source>
        <dbReference type="EMBL" id="EEN62098.1"/>
    </source>
</evidence>
<keyword evidence="2" id="KW-0812">Transmembrane</keyword>
<feature type="compositionally biased region" description="Basic and acidic residues" evidence="1">
    <location>
        <begin position="215"/>
        <end position="228"/>
    </location>
</feature>
<accession>C3YC66</accession>
<feature type="region of interest" description="Disordered" evidence="1">
    <location>
        <begin position="205"/>
        <end position="228"/>
    </location>
</feature>
<gene>
    <name evidence="3" type="ORF">BRAFLDRAFT_87998</name>
</gene>
<evidence type="ECO:0000256" key="1">
    <source>
        <dbReference type="SAM" id="MobiDB-lite"/>
    </source>
</evidence>
<dbReference type="AlphaFoldDB" id="C3YC66"/>
<dbReference type="InParanoid" id="C3YC66"/>
<sequence length="488" mass="53471">MDKYVVKNLPEIVDIKGAVYKLGSCEKILIQRDPYNAHKKSSYRNKQKFEVDRPAVIVSIDKETVENAESVHGLCREAWNDVGRVNVAWGQDSTLRIVPVGPDEFYKPKAVAVVLSDVPTTDHKERPYLYADDDSRGSGVFGNEETKQVTCYANDWEKTYRYVFTTPVSSTPEGTVCPEQRKVTQATETVSDISDGSTSFRAALTTTRTVSSSPDDPKTGTHATENSKTKTTEGILNLTSTRTNLKMTVPSGNDGSPHVAIIITLSVVGAIFVAVLLLAYFVRDKQAGQAAVACGAATHDVASLNHWVIVRATGHVVTVNANQNVTDPNFSDEATYENMKGDDEENSELPDDYHTYVQIPDIYFNRKNTRPASLHLCRALKDDSNKPRNASARPLSYPLALQAPPPFNQDGGDDIDSATSQLYASVAGTAFLSSATQMTANIRSYGMVAEGTRTARNRALIGKYLYGKTKEVSEAGEQVMALYHIPHM</sequence>
<keyword evidence="2" id="KW-1133">Transmembrane helix</keyword>
<name>C3YC66_BRAFL</name>
<proteinExistence type="predicted"/>
<keyword evidence="2" id="KW-0472">Membrane</keyword>
<organism>
    <name type="scientific">Branchiostoma floridae</name>
    <name type="common">Florida lancelet</name>
    <name type="synonym">Amphioxus</name>
    <dbReference type="NCBI Taxonomy" id="7739"/>
    <lineage>
        <taxon>Eukaryota</taxon>
        <taxon>Metazoa</taxon>
        <taxon>Chordata</taxon>
        <taxon>Cephalochordata</taxon>
        <taxon>Leptocardii</taxon>
        <taxon>Amphioxiformes</taxon>
        <taxon>Branchiostomatidae</taxon>
        <taxon>Branchiostoma</taxon>
    </lineage>
</organism>
<dbReference type="EMBL" id="GG666500">
    <property type="protein sequence ID" value="EEN62098.1"/>
    <property type="molecule type" value="Genomic_DNA"/>
</dbReference>
<feature type="transmembrane region" description="Helical" evidence="2">
    <location>
        <begin position="259"/>
        <end position="282"/>
    </location>
</feature>
<protein>
    <submittedName>
        <fullName evidence="3">Uncharacterized protein</fullName>
    </submittedName>
</protein>
<feature type="compositionally biased region" description="Polar residues" evidence="1">
    <location>
        <begin position="205"/>
        <end position="214"/>
    </location>
</feature>